<keyword evidence="2" id="KW-0808">Transferase</keyword>
<dbReference type="NCBIfam" id="NF038353">
    <property type="entry name" value="FxLYD_dom"/>
    <property type="match status" value="1"/>
</dbReference>
<dbReference type="STRING" id="35814.BBB42_16555"/>
<dbReference type="GO" id="GO:0016740">
    <property type="term" value="F:transferase activity"/>
    <property type="evidence" value="ECO:0007669"/>
    <property type="project" value="UniProtKB-KW"/>
</dbReference>
<feature type="signal peptide" evidence="1">
    <location>
        <begin position="1"/>
        <end position="21"/>
    </location>
</feature>
<keyword evidence="1" id="KW-0732">Signal</keyword>
<name>A0A158LZC7_9BORD</name>
<proteinExistence type="predicted"/>
<sequence>MTLFKKLSATTLLCLSTQVSAQSLPQGVSLGNLEASRDAQTGQTVITGTYGNQSQARIEHASVTFALFDAGGREIGRISTQSEAALLPGAVWHFRASTPLDVRRFSAISATAQ</sequence>
<gene>
    <name evidence="2" type="ORF">L497_2726</name>
</gene>
<dbReference type="GeneID" id="93118561"/>
<dbReference type="InterPro" id="IPR047676">
    <property type="entry name" value="FxLYD_dom"/>
</dbReference>
<dbReference type="AlphaFoldDB" id="A0A158LZC7"/>
<dbReference type="PATRIC" id="fig|1331206.3.peg.3515"/>
<evidence type="ECO:0000256" key="1">
    <source>
        <dbReference type="SAM" id="SignalP"/>
    </source>
</evidence>
<evidence type="ECO:0000313" key="3">
    <source>
        <dbReference type="Proteomes" id="UP000026682"/>
    </source>
</evidence>
<evidence type="ECO:0000313" key="2">
    <source>
        <dbReference type="EMBL" id="KAK86858.1"/>
    </source>
</evidence>
<reference evidence="2 3" key="1">
    <citation type="submission" date="2014-03" db="EMBL/GenBank/DDBJ databases">
        <title>Genome sequence of Bordetella holmseii.</title>
        <authorList>
            <person name="Harvill E."/>
            <person name="Goodfield L.L."/>
            <person name="Ivanov Y."/>
            <person name="Meyer J.A."/>
            <person name="Newth C."/>
            <person name="Cassiday P."/>
            <person name="Tondella M.L."/>
            <person name="Liao P."/>
            <person name="Zimmerman J."/>
            <person name="Meert K."/>
            <person name="Wessel D."/>
            <person name="Berger J."/>
            <person name="Dean J.M."/>
            <person name="Holubkov R."/>
            <person name="Burr J."/>
            <person name="Liu T."/>
            <person name="Brinkac L.M."/>
            <person name="Sanka R."/>
            <person name="Kim M."/>
            <person name="Losada L."/>
        </authorList>
    </citation>
    <scope>NUCLEOTIDE SEQUENCE [LARGE SCALE GENOMIC DNA]</scope>
    <source>
        <strain evidence="2 3">CDC-H585-BH</strain>
    </source>
</reference>
<organism evidence="2 3">
    <name type="scientific">Bordetella holmesii CDC-H585-BH</name>
    <dbReference type="NCBI Taxonomy" id="1331206"/>
    <lineage>
        <taxon>Bacteria</taxon>
        <taxon>Pseudomonadati</taxon>
        <taxon>Pseudomonadota</taxon>
        <taxon>Betaproteobacteria</taxon>
        <taxon>Burkholderiales</taxon>
        <taxon>Alcaligenaceae</taxon>
        <taxon>Bordetella</taxon>
    </lineage>
</organism>
<dbReference type="EMBL" id="JFZZ01000145">
    <property type="protein sequence ID" value="KAK86858.1"/>
    <property type="molecule type" value="Genomic_DNA"/>
</dbReference>
<accession>A0A158LZC7</accession>
<comment type="caution">
    <text evidence="2">The sequence shown here is derived from an EMBL/GenBank/DDBJ whole genome shotgun (WGS) entry which is preliminary data.</text>
</comment>
<dbReference type="Proteomes" id="UP000026682">
    <property type="component" value="Unassembled WGS sequence"/>
</dbReference>
<dbReference type="RefSeq" id="WP_005016601.1">
    <property type="nucleotide sequence ID" value="NZ_JFZZ01000145.1"/>
</dbReference>
<protein>
    <submittedName>
        <fullName evidence="2">Putative N-acetyltransferase YedL</fullName>
    </submittedName>
</protein>
<feature type="chain" id="PRO_5007628384" evidence="1">
    <location>
        <begin position="22"/>
        <end position="113"/>
    </location>
</feature>